<evidence type="ECO:0008006" key="3">
    <source>
        <dbReference type="Google" id="ProtNLM"/>
    </source>
</evidence>
<dbReference type="AlphaFoldDB" id="A0A2R6NKL0"/>
<organism evidence="1 2">
    <name type="scientific">Hermanssonia centrifuga</name>
    <dbReference type="NCBI Taxonomy" id="98765"/>
    <lineage>
        <taxon>Eukaryota</taxon>
        <taxon>Fungi</taxon>
        <taxon>Dikarya</taxon>
        <taxon>Basidiomycota</taxon>
        <taxon>Agaricomycotina</taxon>
        <taxon>Agaricomycetes</taxon>
        <taxon>Polyporales</taxon>
        <taxon>Meruliaceae</taxon>
        <taxon>Hermanssonia</taxon>
    </lineage>
</organism>
<comment type="caution">
    <text evidence="1">The sequence shown here is derived from an EMBL/GenBank/DDBJ whole genome shotgun (WGS) entry which is preliminary data.</text>
</comment>
<name>A0A2R6NKL0_9APHY</name>
<dbReference type="EMBL" id="MLYV02001136">
    <property type="protein sequence ID" value="PSR72768.1"/>
    <property type="molecule type" value="Genomic_DNA"/>
</dbReference>
<sequence length="424" mass="48192">MANVVHIPELVDHIVANLESSKRSLLACSLVSSTWYLCVRPYLFHTVCLQLSKISTFPTFIKSTNSIGQYIQKLCFRSHRNSSLPYVNSAILAPLLPHLPCLHSLHFLGVGIRSAGEAPVPQPEPRRKIHSLEFHFNSNRWDKYTSQDVLDILGLFSHADELRLSYDDTGSVYIIPRGNTTVPVPIPGHTLTISILVLKSAIHGYSPLLISLAETRSVIIECLDVEMFSSGMHEKEWEDLGTLTHTYRATIQTLIFKPRADYWVRTPLVLMRRIFFYLHSNLPNLQSLQSFTLYLEIPEGSESTSQKRELKTWTLLSGSLLNLPTSLRHIKLVLLPQMISRTDVMPPPPIRLWFRDELSWKVIRKALHRLTALETATFASVGSILASHNPEIHHDEVLVAKIKARLQLARSIVIRHETVERRSS</sequence>
<protein>
    <recommendedName>
        <fullName evidence="3">F-box domain-containing protein</fullName>
    </recommendedName>
</protein>
<accession>A0A2R6NKL0</accession>
<dbReference type="Proteomes" id="UP000186601">
    <property type="component" value="Unassembled WGS sequence"/>
</dbReference>
<evidence type="ECO:0000313" key="1">
    <source>
        <dbReference type="EMBL" id="PSR72768.1"/>
    </source>
</evidence>
<keyword evidence="2" id="KW-1185">Reference proteome</keyword>
<evidence type="ECO:0000313" key="2">
    <source>
        <dbReference type="Proteomes" id="UP000186601"/>
    </source>
</evidence>
<proteinExistence type="predicted"/>
<gene>
    <name evidence="1" type="ORF">PHLCEN_2v11367</name>
</gene>
<reference evidence="1 2" key="1">
    <citation type="submission" date="2018-02" db="EMBL/GenBank/DDBJ databases">
        <title>Genome sequence of the basidiomycete white-rot fungus Phlebia centrifuga.</title>
        <authorList>
            <person name="Granchi Z."/>
            <person name="Peng M."/>
            <person name="de Vries R.P."/>
            <person name="Hilden K."/>
            <person name="Makela M.R."/>
            <person name="Grigoriev I."/>
            <person name="Riley R."/>
        </authorList>
    </citation>
    <scope>NUCLEOTIDE SEQUENCE [LARGE SCALE GENOMIC DNA]</scope>
    <source>
        <strain evidence="1 2">FBCC195</strain>
    </source>
</reference>